<gene>
    <name evidence="2" type="ORF">X975_13245</name>
</gene>
<accession>A0A087V1W3</accession>
<feature type="signal peptide" evidence="1">
    <location>
        <begin position="1"/>
        <end position="27"/>
    </location>
</feature>
<dbReference type="EMBL" id="KL868890">
    <property type="protein sequence ID" value="KFM83602.1"/>
    <property type="molecule type" value="Genomic_DNA"/>
</dbReference>
<protein>
    <submittedName>
        <fullName evidence="2">Uncharacterized protein</fullName>
    </submittedName>
</protein>
<feature type="chain" id="PRO_5001831151" evidence="1">
    <location>
        <begin position="28"/>
        <end position="55"/>
    </location>
</feature>
<organism evidence="2 3">
    <name type="scientific">Stegodyphus mimosarum</name>
    <name type="common">African social velvet spider</name>
    <dbReference type="NCBI Taxonomy" id="407821"/>
    <lineage>
        <taxon>Eukaryota</taxon>
        <taxon>Metazoa</taxon>
        <taxon>Ecdysozoa</taxon>
        <taxon>Arthropoda</taxon>
        <taxon>Chelicerata</taxon>
        <taxon>Arachnida</taxon>
        <taxon>Araneae</taxon>
        <taxon>Araneomorphae</taxon>
        <taxon>Entelegynae</taxon>
        <taxon>Eresoidea</taxon>
        <taxon>Eresidae</taxon>
        <taxon>Stegodyphus</taxon>
    </lineage>
</organism>
<evidence type="ECO:0000256" key="1">
    <source>
        <dbReference type="SAM" id="SignalP"/>
    </source>
</evidence>
<feature type="non-terminal residue" evidence="2">
    <location>
        <position position="55"/>
    </location>
</feature>
<evidence type="ECO:0000313" key="2">
    <source>
        <dbReference type="EMBL" id="KFM83602.1"/>
    </source>
</evidence>
<keyword evidence="1" id="KW-0732">Signal</keyword>
<dbReference type="Proteomes" id="UP000054359">
    <property type="component" value="Unassembled WGS sequence"/>
</dbReference>
<dbReference type="AlphaFoldDB" id="A0A087V1W3"/>
<keyword evidence="3" id="KW-1185">Reference proteome</keyword>
<name>A0A087V1W3_STEMI</name>
<proteinExistence type="predicted"/>
<sequence>MKTSTFIAVLLFSALFLSTTMFEEVQAIKKKLIKALLVSQLFGKKLVVLPLPLFL</sequence>
<reference evidence="2 3" key="1">
    <citation type="submission" date="2013-11" db="EMBL/GenBank/DDBJ databases">
        <title>Genome sequencing of Stegodyphus mimosarum.</title>
        <authorList>
            <person name="Bechsgaard J."/>
        </authorList>
    </citation>
    <scope>NUCLEOTIDE SEQUENCE [LARGE SCALE GENOMIC DNA]</scope>
</reference>
<evidence type="ECO:0000313" key="3">
    <source>
        <dbReference type="Proteomes" id="UP000054359"/>
    </source>
</evidence>